<accession>A0A1W0WLW8</accession>
<name>A0A1W0WLW8_HYPEX</name>
<protein>
    <submittedName>
        <fullName evidence="1">WD repeat-containing protein 74</fullName>
    </submittedName>
</protein>
<dbReference type="GO" id="GO:0042273">
    <property type="term" value="P:ribosomal large subunit biogenesis"/>
    <property type="evidence" value="ECO:0007669"/>
    <property type="project" value="InterPro"/>
</dbReference>
<evidence type="ECO:0000313" key="2">
    <source>
        <dbReference type="Proteomes" id="UP000192578"/>
    </source>
</evidence>
<dbReference type="GO" id="GO:0030687">
    <property type="term" value="C:preribosome, large subunit precursor"/>
    <property type="evidence" value="ECO:0007669"/>
    <property type="project" value="TreeGrafter"/>
</dbReference>
<dbReference type="EMBL" id="MTYJ01000077">
    <property type="protein sequence ID" value="OQV16194.1"/>
    <property type="molecule type" value="Genomic_DNA"/>
</dbReference>
<sequence>MEYTHIFVGTDTGLLKGVNITSKSFTNIATDEHGLVNKERAIDALFFEPSSQAALADSSTSSSTSTAASSPSKIRLCLRNRDVVRLDMKDPSQYFSRVIVDGGDGKFVGGGIVDTLTVTCVESGEICGNEGLQKSKIICTAGQNVTKMVQSEPNFPIFATGGRENHLKIWDVLNPKQPIFTAKNLSDDKLRLRVPNWIKDISFRPKTDSKIVLTATAYGQVHVYDTRANRRPVMFVNFWVDDKSKDAMPLTSLDLNPQNEFEFIASNTHGNVRLFDVRGTKGLVRKAFTGNAGTVKQISFHPTVAGHFATCGMDRILRFYEVTQKEPISEIYMKSQPTCFLFTDEVVRAWQPEQEVVLPEEKKRVKRRKPTLNLDDNVPESDSVWTEMSALTEDDLEDEPELQLVSLSKKKRVKT</sequence>
<comment type="caution">
    <text evidence="1">The sequence shown here is derived from an EMBL/GenBank/DDBJ whole genome shotgun (WGS) entry which is preliminary data.</text>
</comment>
<gene>
    <name evidence="1" type="ORF">BV898_09678</name>
</gene>
<keyword evidence="2" id="KW-1185">Reference proteome</keyword>
<dbReference type="InterPro" id="IPR001680">
    <property type="entry name" value="WD40_rpt"/>
</dbReference>
<proteinExistence type="predicted"/>
<dbReference type="InterPro" id="IPR037379">
    <property type="entry name" value="WDR74/Nsa1"/>
</dbReference>
<reference evidence="2" key="1">
    <citation type="submission" date="2017-01" db="EMBL/GenBank/DDBJ databases">
        <title>Comparative genomics of anhydrobiosis in the tardigrade Hypsibius dujardini.</title>
        <authorList>
            <person name="Yoshida Y."/>
            <person name="Koutsovoulos G."/>
            <person name="Laetsch D."/>
            <person name="Stevens L."/>
            <person name="Kumar S."/>
            <person name="Horikawa D."/>
            <person name="Ishino K."/>
            <person name="Komine S."/>
            <person name="Tomita M."/>
            <person name="Blaxter M."/>
            <person name="Arakawa K."/>
        </authorList>
    </citation>
    <scope>NUCLEOTIDE SEQUENCE [LARGE SCALE GENOMIC DNA]</scope>
    <source>
        <strain evidence="2">Z151</strain>
    </source>
</reference>
<dbReference type="OrthoDB" id="18388at2759"/>
<dbReference type="PANTHER" id="PTHR16038:SF4">
    <property type="entry name" value="WD REPEAT-CONTAINING PROTEIN 74"/>
    <property type="match status" value="1"/>
</dbReference>
<dbReference type="AlphaFoldDB" id="A0A1W0WLW8"/>
<evidence type="ECO:0000313" key="1">
    <source>
        <dbReference type="EMBL" id="OQV16194.1"/>
    </source>
</evidence>
<dbReference type="InterPro" id="IPR036322">
    <property type="entry name" value="WD40_repeat_dom_sf"/>
</dbReference>
<organism evidence="1 2">
    <name type="scientific">Hypsibius exemplaris</name>
    <name type="common">Freshwater tardigrade</name>
    <dbReference type="NCBI Taxonomy" id="2072580"/>
    <lineage>
        <taxon>Eukaryota</taxon>
        <taxon>Metazoa</taxon>
        <taxon>Ecdysozoa</taxon>
        <taxon>Tardigrada</taxon>
        <taxon>Eutardigrada</taxon>
        <taxon>Parachela</taxon>
        <taxon>Hypsibioidea</taxon>
        <taxon>Hypsibiidae</taxon>
        <taxon>Hypsibius</taxon>
    </lineage>
</organism>
<dbReference type="PANTHER" id="PTHR16038">
    <property type="entry name" value="NOP SEVEN ASSOCIATED PROTEIN 1"/>
    <property type="match status" value="1"/>
</dbReference>
<dbReference type="Gene3D" id="2.130.10.10">
    <property type="entry name" value="YVTN repeat-like/Quinoprotein amine dehydrogenase"/>
    <property type="match status" value="1"/>
</dbReference>
<dbReference type="SUPFAM" id="SSF50978">
    <property type="entry name" value="WD40 repeat-like"/>
    <property type="match status" value="1"/>
</dbReference>
<dbReference type="GO" id="GO:0005730">
    <property type="term" value="C:nucleolus"/>
    <property type="evidence" value="ECO:0007669"/>
    <property type="project" value="InterPro"/>
</dbReference>
<dbReference type="SMART" id="SM00320">
    <property type="entry name" value="WD40"/>
    <property type="match status" value="3"/>
</dbReference>
<dbReference type="Proteomes" id="UP000192578">
    <property type="component" value="Unassembled WGS sequence"/>
</dbReference>
<dbReference type="InterPro" id="IPR015943">
    <property type="entry name" value="WD40/YVTN_repeat-like_dom_sf"/>
</dbReference>